<dbReference type="InterPro" id="IPR015947">
    <property type="entry name" value="PUA-like_sf"/>
</dbReference>
<evidence type="ECO:0000313" key="2">
    <source>
        <dbReference type="EMBL" id="WHS67735.1"/>
    </source>
</evidence>
<evidence type="ECO:0000313" key="3">
    <source>
        <dbReference type="Proteomes" id="UP001240697"/>
    </source>
</evidence>
<keyword evidence="3" id="KW-1185">Reference proteome</keyword>
<dbReference type="InterPro" id="IPR052181">
    <property type="entry name" value="5hmC_binding"/>
</dbReference>
<dbReference type="PANTHER" id="PTHR14087:SF7">
    <property type="entry name" value="THYMOCYTE NUCLEAR PROTEIN 1"/>
    <property type="match status" value="1"/>
</dbReference>
<sequence length="172" mass="19442">MTNIASLTVPSASSAVSGQRYWLMKNEPDEYSIDHALVAPDQLMGWNGVRNYQARNFMRDDMQIGDGVLYWHSSCAEPGIYGIARIAGNLRVDTSQFDPADPYYDPKSSPDKPRWLMLDVQALRKTRPLLIAELREQPELGDMRVLQKGNRLSITPVSQAEWKCIMGLLEGR</sequence>
<dbReference type="CDD" id="cd21133">
    <property type="entry name" value="EVE"/>
    <property type="match status" value="1"/>
</dbReference>
<feature type="domain" description="EVE" evidence="1">
    <location>
        <begin position="20"/>
        <end position="167"/>
    </location>
</feature>
<protein>
    <submittedName>
        <fullName evidence="2">EVE domain-containing protein</fullName>
    </submittedName>
</protein>
<dbReference type="InterPro" id="IPR002740">
    <property type="entry name" value="EVE_domain"/>
</dbReference>
<dbReference type="EMBL" id="CP125947">
    <property type="protein sequence ID" value="WHS67735.1"/>
    <property type="molecule type" value="Genomic_DNA"/>
</dbReference>
<accession>A0ABY8SXF6</accession>
<proteinExistence type="predicted"/>
<dbReference type="Gene3D" id="3.10.590.10">
    <property type="entry name" value="ph1033 like domains"/>
    <property type="match status" value="1"/>
</dbReference>
<reference evidence="2 3" key="1">
    <citation type="submission" date="2023-05" db="EMBL/GenBank/DDBJ databases">
        <authorList>
            <person name="Yin Y."/>
            <person name="Lu Z."/>
        </authorList>
    </citation>
    <scope>NUCLEOTIDE SEQUENCE [LARGE SCALE GENOMIC DNA]</scope>
    <source>
        <strain evidence="2 3">ZM22</strain>
    </source>
</reference>
<name>A0ABY8SXF6_9BURK</name>
<organism evidence="2 3">
    <name type="scientific">Comamonas resistens</name>
    <dbReference type="NCBI Taxonomy" id="3046670"/>
    <lineage>
        <taxon>Bacteria</taxon>
        <taxon>Pseudomonadati</taxon>
        <taxon>Pseudomonadota</taxon>
        <taxon>Betaproteobacteria</taxon>
        <taxon>Burkholderiales</taxon>
        <taxon>Comamonadaceae</taxon>
        <taxon>Comamonas</taxon>
    </lineage>
</organism>
<dbReference type="PANTHER" id="PTHR14087">
    <property type="entry name" value="THYMOCYTE NUCLEAR PROTEIN 1"/>
    <property type="match status" value="1"/>
</dbReference>
<dbReference type="Pfam" id="PF01878">
    <property type="entry name" value="EVE"/>
    <property type="match status" value="1"/>
</dbReference>
<dbReference type="RefSeq" id="WP_283488761.1">
    <property type="nucleotide sequence ID" value="NZ_CP125947.1"/>
</dbReference>
<gene>
    <name evidence="2" type="ORF">QMY55_11715</name>
</gene>
<dbReference type="Proteomes" id="UP001240697">
    <property type="component" value="Chromosome"/>
</dbReference>
<evidence type="ECO:0000259" key="1">
    <source>
        <dbReference type="Pfam" id="PF01878"/>
    </source>
</evidence>
<dbReference type="SUPFAM" id="SSF88697">
    <property type="entry name" value="PUA domain-like"/>
    <property type="match status" value="1"/>
</dbReference>
<dbReference type="InterPro" id="IPR047197">
    <property type="entry name" value="THYN1-like_EVE"/>
</dbReference>